<dbReference type="Gene3D" id="3.40.50.2000">
    <property type="entry name" value="Glycogen Phosphorylase B"/>
    <property type="match status" value="1"/>
</dbReference>
<proteinExistence type="predicted"/>
<protein>
    <submittedName>
        <fullName evidence="2">Glycosyltransferase</fullName>
        <ecNumber evidence="2">2.4.-.-</ecNumber>
    </submittedName>
</protein>
<keyword evidence="2" id="KW-0808">Transferase</keyword>
<accession>A0ABW6CVE1</accession>
<dbReference type="RefSeq" id="WP_377974501.1">
    <property type="nucleotide sequence ID" value="NZ_JBBKYA010000001.1"/>
</dbReference>
<evidence type="ECO:0000259" key="1">
    <source>
        <dbReference type="Pfam" id="PF00534"/>
    </source>
</evidence>
<evidence type="ECO:0000313" key="3">
    <source>
        <dbReference type="Proteomes" id="UP001598114"/>
    </source>
</evidence>
<comment type="caution">
    <text evidence="2">The sequence shown here is derived from an EMBL/GenBank/DDBJ whole genome shotgun (WGS) entry which is preliminary data.</text>
</comment>
<dbReference type="Pfam" id="PF00534">
    <property type="entry name" value="Glycos_transf_1"/>
    <property type="match status" value="1"/>
</dbReference>
<keyword evidence="3" id="KW-1185">Reference proteome</keyword>
<dbReference type="Proteomes" id="UP001598114">
    <property type="component" value="Unassembled WGS sequence"/>
</dbReference>
<dbReference type="SUPFAM" id="SSF53756">
    <property type="entry name" value="UDP-Glycosyltransferase/glycogen phosphorylase"/>
    <property type="match status" value="1"/>
</dbReference>
<gene>
    <name evidence="2" type="ORF">SKC38_01560</name>
</gene>
<reference evidence="2 3" key="1">
    <citation type="submission" date="2024-03" db="EMBL/GenBank/DDBJ databases">
        <title>Aquirufa genome sequencing.</title>
        <authorList>
            <person name="Pitt A."/>
            <person name="Hahn M.W."/>
        </authorList>
    </citation>
    <scope>NUCLEOTIDE SEQUENCE [LARGE SCALE GENOMIC DNA]</scope>
    <source>
        <strain evidence="2 3">PLAD-142S6K</strain>
    </source>
</reference>
<dbReference type="GO" id="GO:0016757">
    <property type="term" value="F:glycosyltransferase activity"/>
    <property type="evidence" value="ECO:0007669"/>
    <property type="project" value="UniProtKB-KW"/>
</dbReference>
<dbReference type="EC" id="2.4.-.-" evidence="2"/>
<keyword evidence="2" id="KW-0328">Glycosyltransferase</keyword>
<organism evidence="2 3">
    <name type="scientific">Aquirufa echingensis</name>
    <dbReference type="NCBI Taxonomy" id="3096516"/>
    <lineage>
        <taxon>Bacteria</taxon>
        <taxon>Pseudomonadati</taxon>
        <taxon>Bacteroidota</taxon>
        <taxon>Cytophagia</taxon>
        <taxon>Cytophagales</taxon>
        <taxon>Flectobacillaceae</taxon>
        <taxon>Aquirufa</taxon>
    </lineage>
</organism>
<name>A0ABW6CVE1_9BACT</name>
<sequence>MKQRILLFDTILDGHHPDYLFNLIGYYSAFPEIDLFVATGALFQEQFESRKQQEQLVWGKNITFLPIPMEKIQGIHALSIYKRSFVEWNLMLDLANQVHASHSLLMYFDYFQLGAWLGKRASIPVSGIYFRPNFLANQKGFYPRLKKWILKKSLQSGQLKNLFCLGTESLAAIQALSQEVNVEDLCDPVRLFNIDQKDHSDFQEKLQLPANKKVYLNFGHLDNRKGIESFLKGCENLPNSVLESMCLLLVGPIRPAYQQVIEAAIARVPGLQVICRFGYLPAPEVQMCFEASDVVLLLYQGHLGSSSVLVRAAMAKKLMLGSDKGQIGALIQKNHFGLAVDSSSPSAIKAAIEELQGNKVSLDISSCDAFASSNSIQKFGDTIRLGIESSY</sequence>
<dbReference type="InterPro" id="IPR001296">
    <property type="entry name" value="Glyco_trans_1"/>
</dbReference>
<feature type="domain" description="Glycosyl transferase family 1" evidence="1">
    <location>
        <begin position="201"/>
        <end position="355"/>
    </location>
</feature>
<dbReference type="EMBL" id="JBBKYA010000001">
    <property type="protein sequence ID" value="MFD3274910.1"/>
    <property type="molecule type" value="Genomic_DNA"/>
</dbReference>
<evidence type="ECO:0000313" key="2">
    <source>
        <dbReference type="EMBL" id="MFD3274910.1"/>
    </source>
</evidence>